<feature type="binding site" evidence="13">
    <location>
        <position position="253"/>
    </location>
    <ligand>
        <name>sn-glycerol 3-phosphate</name>
        <dbReference type="ChEBI" id="CHEBI:57597"/>
    </ligand>
</feature>
<dbReference type="InterPro" id="IPR006168">
    <property type="entry name" value="G3P_DH_NAD-dep"/>
</dbReference>
<feature type="binding site" evidence="13">
    <location>
        <position position="12"/>
    </location>
    <ligand>
        <name>NADPH</name>
        <dbReference type="ChEBI" id="CHEBI:57783"/>
    </ligand>
</feature>
<dbReference type="GO" id="GO:0141152">
    <property type="term" value="F:glycerol-3-phosphate dehydrogenase (NAD+) activity"/>
    <property type="evidence" value="ECO:0007669"/>
    <property type="project" value="RHEA"/>
</dbReference>
<keyword evidence="8 13" id="KW-1208">Phospholipid metabolism</keyword>
<feature type="binding site" evidence="13">
    <location>
        <position position="106"/>
    </location>
    <ligand>
        <name>NADPH</name>
        <dbReference type="ChEBI" id="CHEBI:57783"/>
    </ligand>
</feature>
<dbReference type="GO" id="GO:0005975">
    <property type="term" value="P:carbohydrate metabolic process"/>
    <property type="evidence" value="ECO:0007669"/>
    <property type="project" value="InterPro"/>
</dbReference>
<dbReference type="FunFam" id="1.10.1040.10:FF:000001">
    <property type="entry name" value="Glycerol-3-phosphate dehydrogenase [NAD(P)+]"/>
    <property type="match status" value="1"/>
</dbReference>
<evidence type="ECO:0000256" key="1">
    <source>
        <dbReference type="ARBA" id="ARBA00011009"/>
    </source>
</evidence>
<dbReference type="SUPFAM" id="SSF48179">
    <property type="entry name" value="6-phosphogluconate dehydrogenase C-terminal domain-like"/>
    <property type="match status" value="1"/>
</dbReference>
<dbReference type="FunFam" id="3.40.50.720:FF:000019">
    <property type="entry name" value="Glycerol-3-phosphate dehydrogenase [NAD(P)+]"/>
    <property type="match status" value="1"/>
</dbReference>
<keyword evidence="13" id="KW-0547">Nucleotide-binding</keyword>
<comment type="similarity">
    <text evidence="1 13 17">Belongs to the NAD-dependent glycerol-3-phosphate dehydrogenase family.</text>
</comment>
<feature type="binding site" evidence="16">
    <location>
        <position position="252"/>
    </location>
    <ligand>
        <name>NAD(+)</name>
        <dbReference type="ChEBI" id="CHEBI:57540"/>
    </ligand>
</feature>
<evidence type="ECO:0000256" key="10">
    <source>
        <dbReference type="ARBA" id="ARBA00066687"/>
    </source>
</evidence>
<dbReference type="PANTHER" id="PTHR11728">
    <property type="entry name" value="GLYCEROL-3-PHOSPHATE DEHYDROGENASE"/>
    <property type="match status" value="1"/>
</dbReference>
<evidence type="ECO:0000256" key="5">
    <source>
        <dbReference type="ARBA" id="ARBA00023027"/>
    </source>
</evidence>
<evidence type="ECO:0000313" key="21">
    <source>
        <dbReference type="Proteomes" id="UP000054976"/>
    </source>
</evidence>
<feature type="binding site" evidence="13">
    <location>
        <position position="11"/>
    </location>
    <ligand>
        <name>NADPH</name>
        <dbReference type="ChEBI" id="CHEBI:57783"/>
    </ligand>
</feature>
<feature type="binding site" evidence="13">
    <location>
        <position position="278"/>
    </location>
    <ligand>
        <name>NADPH</name>
        <dbReference type="ChEBI" id="CHEBI:57783"/>
    </ligand>
</feature>
<comment type="pathway">
    <text evidence="13">Membrane lipid metabolism; glycerophospholipid metabolism.</text>
</comment>
<dbReference type="InterPro" id="IPR036291">
    <property type="entry name" value="NAD(P)-bd_dom_sf"/>
</dbReference>
<dbReference type="Pfam" id="PF01210">
    <property type="entry name" value="NAD_Gly3P_dh_N"/>
    <property type="match status" value="1"/>
</dbReference>
<feature type="binding site" evidence="13">
    <location>
        <position position="252"/>
    </location>
    <ligand>
        <name>sn-glycerol 3-phosphate</name>
        <dbReference type="ChEBI" id="CHEBI:57597"/>
    </ligand>
</feature>
<evidence type="ECO:0000256" key="2">
    <source>
        <dbReference type="ARBA" id="ARBA00022516"/>
    </source>
</evidence>
<feature type="binding site" evidence="13">
    <location>
        <position position="135"/>
    </location>
    <ligand>
        <name>sn-glycerol 3-phosphate</name>
        <dbReference type="ChEBI" id="CHEBI:57597"/>
    </ligand>
</feature>
<evidence type="ECO:0000256" key="7">
    <source>
        <dbReference type="ARBA" id="ARBA00023209"/>
    </source>
</evidence>
<dbReference type="RefSeq" id="WP_059176303.1">
    <property type="nucleotide sequence ID" value="NZ_BCNO01000001.1"/>
</dbReference>
<evidence type="ECO:0000259" key="19">
    <source>
        <dbReference type="Pfam" id="PF07479"/>
    </source>
</evidence>
<keyword evidence="13" id="KW-0963">Cytoplasm</keyword>
<feature type="binding site" evidence="13">
    <location>
        <position position="137"/>
    </location>
    <ligand>
        <name>NADPH</name>
        <dbReference type="ChEBI" id="CHEBI:57783"/>
    </ligand>
</feature>
<dbReference type="NCBIfam" id="NF000942">
    <property type="entry name" value="PRK00094.1-4"/>
    <property type="match status" value="1"/>
</dbReference>
<evidence type="ECO:0000259" key="18">
    <source>
        <dbReference type="Pfam" id="PF01210"/>
    </source>
</evidence>
<dbReference type="PRINTS" id="PR00077">
    <property type="entry name" value="GPDHDRGNASE"/>
</dbReference>
<feature type="domain" description="Glycerol-3-phosphate dehydrogenase NAD-dependent C-terminal" evidence="19">
    <location>
        <begin position="177"/>
        <end position="316"/>
    </location>
</feature>
<keyword evidence="6 13" id="KW-0443">Lipid metabolism</keyword>
<reference evidence="21" key="1">
    <citation type="submission" date="2016-01" db="EMBL/GenBank/DDBJ databases">
        <title>Draft genome sequence of Thermodesulfovibrio aggregans strain TGE-P1.</title>
        <authorList>
            <person name="Sekiguchi Y."/>
            <person name="Ohashi A."/>
            <person name="Matsuura N."/>
            <person name="Tourlousse M.D."/>
        </authorList>
    </citation>
    <scope>NUCLEOTIDE SEQUENCE [LARGE SCALE GENOMIC DNA]</scope>
    <source>
        <strain evidence="21">TGE-P1</strain>
    </source>
</reference>
<evidence type="ECO:0000256" key="12">
    <source>
        <dbReference type="ARBA" id="ARBA00080511"/>
    </source>
</evidence>
<feature type="binding site" evidence="13">
    <location>
        <position position="276"/>
    </location>
    <ligand>
        <name>NADPH</name>
        <dbReference type="ChEBI" id="CHEBI:57783"/>
    </ligand>
</feature>
<feature type="binding site" evidence="13">
    <location>
        <position position="133"/>
    </location>
    <ligand>
        <name>sn-glycerol 3-phosphate</name>
        <dbReference type="ChEBI" id="CHEBI:57597"/>
    </ligand>
</feature>
<dbReference type="GO" id="GO:0141153">
    <property type="term" value="F:glycerol-3-phosphate dehydrogenase (NADP+) activity"/>
    <property type="evidence" value="ECO:0007669"/>
    <property type="project" value="RHEA"/>
</dbReference>
<evidence type="ECO:0000256" key="13">
    <source>
        <dbReference type="HAMAP-Rule" id="MF_00394"/>
    </source>
</evidence>
<keyword evidence="4 13" id="KW-0560">Oxidoreductase</keyword>
<comment type="caution">
    <text evidence="20">The sequence shown here is derived from an EMBL/GenBank/DDBJ whole genome shotgun (WGS) entry which is preliminary data.</text>
</comment>
<keyword evidence="2 13" id="KW-0444">Lipid biosynthesis</keyword>
<evidence type="ECO:0000256" key="3">
    <source>
        <dbReference type="ARBA" id="ARBA00022857"/>
    </source>
</evidence>
<name>A0A0U9HPD0_9BACT</name>
<dbReference type="UniPathway" id="UPA00940"/>
<comment type="caution">
    <text evidence="13">Lacks conserved residue(s) required for the propagation of feature annotation.</text>
</comment>
<dbReference type="NCBIfam" id="NF000940">
    <property type="entry name" value="PRK00094.1-2"/>
    <property type="match status" value="1"/>
</dbReference>
<feature type="binding site" evidence="13">
    <location>
        <position position="252"/>
    </location>
    <ligand>
        <name>NADPH</name>
        <dbReference type="ChEBI" id="CHEBI:57783"/>
    </ligand>
</feature>
<dbReference type="Gene3D" id="3.40.50.720">
    <property type="entry name" value="NAD(P)-binding Rossmann-like Domain"/>
    <property type="match status" value="1"/>
</dbReference>
<evidence type="ECO:0000256" key="9">
    <source>
        <dbReference type="ARBA" id="ARBA00052716"/>
    </source>
</evidence>
<dbReference type="SUPFAM" id="SSF51735">
    <property type="entry name" value="NAD(P)-binding Rossmann-fold domains"/>
    <property type="match status" value="1"/>
</dbReference>
<evidence type="ECO:0000256" key="16">
    <source>
        <dbReference type="PIRSR" id="PIRSR000114-3"/>
    </source>
</evidence>
<feature type="binding site" evidence="13">
    <location>
        <position position="188"/>
    </location>
    <ligand>
        <name>sn-glycerol 3-phosphate</name>
        <dbReference type="ChEBI" id="CHEBI:57597"/>
    </ligand>
</feature>
<dbReference type="InterPro" id="IPR006109">
    <property type="entry name" value="G3P_DH_NAD-dep_C"/>
</dbReference>
<feature type="binding site" evidence="13">
    <location>
        <position position="106"/>
    </location>
    <ligand>
        <name>sn-glycerol 3-phosphate</name>
        <dbReference type="ChEBI" id="CHEBI:57597"/>
    </ligand>
</feature>
<feature type="domain" description="Glycerol-3-phosphate dehydrogenase NAD-dependent N-terminal" evidence="18">
    <location>
        <begin position="4"/>
        <end position="152"/>
    </location>
</feature>
<evidence type="ECO:0000256" key="17">
    <source>
        <dbReference type="RuleBase" id="RU000437"/>
    </source>
</evidence>
<sequence length="330" mass="36264">MPYIAVIGAGSWGTTLASLLSKKGFDVIIWAREKEVADAVNYKKENPVYLPEIKLPESLIATNDILEAIKKARFIVNAVPTQHIRVVFSALQNKLNSEHIVVSASKGIEKETLKTPSMILEEILNKKVYVLSGPTFALEVAQEKPTAVTISGIEKKERLLLQEIFSTPYFRVYEHDDPLGAEIGGAVKNVIAIAAGICDALELGNNARAALITRGLHEIMRLGKKMGANERTFSGLSGLGDLFLTCTSNLSRNYTVGYRLGKGESMEEISKSMRGVAEGVETSLSLMQLSKKLDIEMPITAEVYQVIYKGKSPKQAALDLMNRTLKPEFY</sequence>
<feature type="binding site" evidence="13">
    <location>
        <position position="241"/>
    </location>
    <ligand>
        <name>sn-glycerol 3-phosphate</name>
        <dbReference type="ChEBI" id="CHEBI:57597"/>
    </ligand>
</feature>
<keyword evidence="7 13" id="KW-0594">Phospholipid biosynthesis</keyword>
<gene>
    <name evidence="13" type="primary">gpsA</name>
    <name evidence="20" type="ORF">TAGGR_11085</name>
</gene>
<keyword evidence="3 13" id="KW-0521">NADP</keyword>
<feature type="binding site" evidence="15">
    <location>
        <position position="106"/>
    </location>
    <ligand>
        <name>substrate</name>
    </ligand>
</feature>
<proteinExistence type="inferred from homology"/>
<dbReference type="AlphaFoldDB" id="A0A0U9HPD0"/>
<evidence type="ECO:0000313" key="20">
    <source>
        <dbReference type="EMBL" id="GAQ94892.1"/>
    </source>
</evidence>
<feature type="binding site" evidence="16">
    <location>
        <begin position="8"/>
        <end position="13"/>
    </location>
    <ligand>
        <name>NAD(+)</name>
        <dbReference type="ChEBI" id="CHEBI:57540"/>
    </ligand>
</feature>
<keyword evidence="5 13" id="KW-0520">NAD</keyword>
<feature type="binding site" evidence="13">
    <location>
        <position position="251"/>
    </location>
    <ligand>
        <name>sn-glycerol 3-phosphate</name>
        <dbReference type="ChEBI" id="CHEBI:57597"/>
    </ligand>
</feature>
<keyword evidence="21" id="KW-1185">Reference proteome</keyword>
<dbReference type="OrthoDB" id="9812273at2"/>
<dbReference type="GO" id="GO:0006650">
    <property type="term" value="P:glycerophospholipid metabolic process"/>
    <property type="evidence" value="ECO:0007669"/>
    <property type="project" value="UniProtKB-UniRule"/>
</dbReference>
<comment type="catalytic activity">
    <reaction evidence="13">
        <text>sn-glycerol 3-phosphate + NAD(+) = dihydroxyacetone phosphate + NADH + H(+)</text>
        <dbReference type="Rhea" id="RHEA:11092"/>
        <dbReference type="ChEBI" id="CHEBI:15378"/>
        <dbReference type="ChEBI" id="CHEBI:57540"/>
        <dbReference type="ChEBI" id="CHEBI:57597"/>
        <dbReference type="ChEBI" id="CHEBI:57642"/>
        <dbReference type="ChEBI" id="CHEBI:57945"/>
        <dbReference type="EC" id="1.1.1.94"/>
    </reaction>
</comment>
<dbReference type="EMBL" id="BCNO01000001">
    <property type="protein sequence ID" value="GAQ94892.1"/>
    <property type="molecule type" value="Genomic_DNA"/>
</dbReference>
<evidence type="ECO:0000256" key="6">
    <source>
        <dbReference type="ARBA" id="ARBA00023098"/>
    </source>
</evidence>
<dbReference type="STRING" id="86166.TAGGR_11085"/>
<dbReference type="Gene3D" id="1.10.1040.10">
    <property type="entry name" value="N-(1-d-carboxylethyl)-l-norvaline Dehydrogenase, domain 2"/>
    <property type="match status" value="1"/>
</dbReference>
<dbReference type="PROSITE" id="PS00957">
    <property type="entry name" value="NAD_G3PDH"/>
    <property type="match status" value="1"/>
</dbReference>
<feature type="active site" description="Proton acceptor" evidence="13 14">
    <location>
        <position position="188"/>
    </location>
</feature>
<protein>
    <recommendedName>
        <fullName evidence="11 13">Glycerol-3-phosphate dehydrogenase [NAD(P)+]</fullName>
        <ecNumber evidence="10 13">1.1.1.94</ecNumber>
    </recommendedName>
    <alternativeName>
        <fullName evidence="13">NAD(P)(+)-dependent glycerol-3-phosphate dehydrogenase</fullName>
    </alternativeName>
    <alternativeName>
        <fullName evidence="12 13">NAD(P)H-dependent dihydroxyacetone-phosphate reductase</fullName>
    </alternativeName>
</protein>
<comment type="subcellular location">
    <subcellularLocation>
        <location evidence="13">Cytoplasm</location>
    </subcellularLocation>
</comment>
<evidence type="ECO:0000256" key="8">
    <source>
        <dbReference type="ARBA" id="ARBA00023264"/>
    </source>
</evidence>
<organism evidence="20 21">
    <name type="scientific">Thermodesulfovibrio aggregans</name>
    <dbReference type="NCBI Taxonomy" id="86166"/>
    <lineage>
        <taxon>Bacteria</taxon>
        <taxon>Pseudomonadati</taxon>
        <taxon>Nitrospirota</taxon>
        <taxon>Thermodesulfovibrionia</taxon>
        <taxon>Thermodesulfovibrionales</taxon>
        <taxon>Thermodesulfovibrionaceae</taxon>
        <taxon>Thermodesulfovibrio</taxon>
    </lineage>
</organism>
<comment type="function">
    <text evidence="13">Catalyzes the reduction of the glycolytic intermediate dihydroxyacetone phosphate (DHAP) to sn-glycerol 3-phosphate (G3P), the key precursor for phospholipid synthesis.</text>
</comment>
<evidence type="ECO:0000256" key="15">
    <source>
        <dbReference type="PIRSR" id="PIRSR000114-2"/>
    </source>
</evidence>
<evidence type="ECO:0000256" key="11">
    <source>
        <dbReference type="ARBA" id="ARBA00069372"/>
    </source>
</evidence>
<evidence type="ECO:0000256" key="4">
    <source>
        <dbReference type="ARBA" id="ARBA00023002"/>
    </source>
</evidence>
<dbReference type="GO" id="GO:0008654">
    <property type="term" value="P:phospholipid biosynthetic process"/>
    <property type="evidence" value="ECO:0007669"/>
    <property type="project" value="UniProtKB-KW"/>
</dbReference>
<dbReference type="EC" id="1.1.1.94" evidence="10 13"/>
<dbReference type="GO" id="GO:0046168">
    <property type="term" value="P:glycerol-3-phosphate catabolic process"/>
    <property type="evidence" value="ECO:0007669"/>
    <property type="project" value="InterPro"/>
</dbReference>
<dbReference type="InterPro" id="IPR011128">
    <property type="entry name" value="G3P_DH_NAD-dep_N"/>
</dbReference>
<accession>A0A0U9HPD0</accession>
<dbReference type="PIRSF" id="PIRSF000114">
    <property type="entry name" value="Glycerol-3-P_dh"/>
    <property type="match status" value="1"/>
</dbReference>
<dbReference type="GO" id="GO:0051287">
    <property type="term" value="F:NAD binding"/>
    <property type="evidence" value="ECO:0007669"/>
    <property type="project" value="InterPro"/>
</dbReference>
<dbReference type="HAMAP" id="MF_00394">
    <property type="entry name" value="NAD_Glyc3P_dehydrog"/>
    <property type="match status" value="1"/>
</dbReference>
<feature type="binding site" evidence="13">
    <location>
        <position position="49"/>
    </location>
    <ligand>
        <name>NADPH</name>
        <dbReference type="ChEBI" id="CHEBI:57783"/>
    </ligand>
</feature>
<dbReference type="GO" id="GO:0005829">
    <property type="term" value="C:cytosol"/>
    <property type="evidence" value="ECO:0007669"/>
    <property type="project" value="TreeGrafter"/>
</dbReference>
<dbReference type="InterPro" id="IPR013328">
    <property type="entry name" value="6PGD_dom2"/>
</dbReference>
<dbReference type="Proteomes" id="UP000054976">
    <property type="component" value="Unassembled WGS sequence"/>
</dbReference>
<feature type="binding site" evidence="13">
    <location>
        <position position="32"/>
    </location>
    <ligand>
        <name>NADPH</name>
        <dbReference type="ChEBI" id="CHEBI:57783"/>
    </ligand>
</feature>
<evidence type="ECO:0000256" key="14">
    <source>
        <dbReference type="PIRSR" id="PIRSR000114-1"/>
    </source>
</evidence>
<dbReference type="Pfam" id="PF07479">
    <property type="entry name" value="NAD_Gly3P_dh_C"/>
    <property type="match status" value="1"/>
</dbReference>
<feature type="binding site" evidence="15">
    <location>
        <begin position="252"/>
        <end position="253"/>
    </location>
    <ligand>
        <name>substrate</name>
    </ligand>
</feature>
<comment type="catalytic activity">
    <reaction evidence="9">
        <text>sn-glycerol 3-phosphate + NADP(+) = dihydroxyacetone phosphate + NADPH + H(+)</text>
        <dbReference type="Rhea" id="RHEA:11096"/>
        <dbReference type="ChEBI" id="CHEBI:15378"/>
        <dbReference type="ChEBI" id="CHEBI:57597"/>
        <dbReference type="ChEBI" id="CHEBI:57642"/>
        <dbReference type="ChEBI" id="CHEBI:57783"/>
        <dbReference type="ChEBI" id="CHEBI:58349"/>
        <dbReference type="EC" id="1.1.1.94"/>
    </reaction>
    <physiologicalReaction direction="right-to-left" evidence="9">
        <dbReference type="Rhea" id="RHEA:11098"/>
    </physiologicalReaction>
</comment>
<feature type="binding site" evidence="16">
    <location>
        <position position="137"/>
    </location>
    <ligand>
        <name>NAD(+)</name>
        <dbReference type="ChEBI" id="CHEBI:57540"/>
    </ligand>
</feature>
<dbReference type="InterPro" id="IPR008927">
    <property type="entry name" value="6-PGluconate_DH-like_C_sf"/>
</dbReference>
<dbReference type="GO" id="GO:0046167">
    <property type="term" value="P:glycerol-3-phosphate biosynthetic process"/>
    <property type="evidence" value="ECO:0007669"/>
    <property type="project" value="UniProtKB-UniRule"/>
</dbReference>
<dbReference type="PANTHER" id="PTHR11728:SF1">
    <property type="entry name" value="GLYCEROL-3-PHOSPHATE DEHYDROGENASE [NAD(+)] 2, CHLOROPLASTIC"/>
    <property type="match status" value="1"/>
</dbReference>